<evidence type="ECO:0000256" key="5">
    <source>
        <dbReference type="ARBA" id="ARBA00022500"/>
    </source>
</evidence>
<evidence type="ECO:0000256" key="8">
    <source>
        <dbReference type="ARBA" id="ARBA00022989"/>
    </source>
</evidence>
<gene>
    <name evidence="11" type="ORF">DEQ80_00255</name>
</gene>
<dbReference type="PANTHER" id="PTHR35091:SF2">
    <property type="entry name" value="FLAGELLAR PROTEIN FLIL"/>
    <property type="match status" value="1"/>
</dbReference>
<keyword evidence="8" id="KW-1133">Transmembrane helix</keyword>
<dbReference type="GO" id="GO:0009425">
    <property type="term" value="C:bacterial-type flagellum basal body"/>
    <property type="evidence" value="ECO:0007669"/>
    <property type="project" value="InterPro"/>
</dbReference>
<evidence type="ECO:0000313" key="12">
    <source>
        <dbReference type="Proteomes" id="UP000264141"/>
    </source>
</evidence>
<dbReference type="GO" id="GO:0005886">
    <property type="term" value="C:plasma membrane"/>
    <property type="evidence" value="ECO:0007669"/>
    <property type="project" value="UniProtKB-SubCell"/>
</dbReference>
<dbReference type="InterPro" id="IPR005503">
    <property type="entry name" value="FliL"/>
</dbReference>
<organism evidence="11 12">
    <name type="scientific">Anaerolinea thermolimosa</name>
    <dbReference type="NCBI Taxonomy" id="229919"/>
    <lineage>
        <taxon>Bacteria</taxon>
        <taxon>Bacillati</taxon>
        <taxon>Chloroflexota</taxon>
        <taxon>Anaerolineae</taxon>
        <taxon>Anaerolineales</taxon>
        <taxon>Anaerolineaceae</taxon>
        <taxon>Anaerolinea</taxon>
    </lineage>
</organism>
<comment type="similarity">
    <text evidence="3 10">Belongs to the FliL family.</text>
</comment>
<dbReference type="AlphaFoldDB" id="A0A3D1JCW6"/>
<protein>
    <recommendedName>
        <fullName evidence="10">Flagellar protein FliL</fullName>
    </recommendedName>
</protein>
<sequence>MKKVLAILNIVSKVMTTLVTTVIAVISLATAYIVFAPDEFPKPFRLMYSDSGAPLLGGHGSNVVAASQPTVEPTPEPLKPGQGVMFNMSTKIINLADPSGRKYIRLTIVLEFAPPSETTTAKSSGGGHGTEAASATDDFAAQINARMPIMDDAVITLLSTKSFDDLYTAEGKERLRQELMQAIAERVPEYQLISIYFTEFVVQ</sequence>
<dbReference type="Pfam" id="PF03748">
    <property type="entry name" value="FliL"/>
    <property type="match status" value="1"/>
</dbReference>
<evidence type="ECO:0000256" key="1">
    <source>
        <dbReference type="ARBA" id="ARBA00002254"/>
    </source>
</evidence>
<accession>A0A3D1JCW6</accession>
<evidence type="ECO:0000256" key="4">
    <source>
        <dbReference type="ARBA" id="ARBA00022475"/>
    </source>
</evidence>
<keyword evidence="7 10" id="KW-0283">Flagellar rotation</keyword>
<name>A0A3D1JCW6_9CHLR</name>
<comment type="subcellular location">
    <subcellularLocation>
        <location evidence="2">Cell membrane</location>
        <topology evidence="2">Single-pass membrane protein</topology>
    </subcellularLocation>
</comment>
<comment type="caution">
    <text evidence="11">The sequence shown here is derived from an EMBL/GenBank/DDBJ whole genome shotgun (WGS) entry which is preliminary data.</text>
</comment>
<dbReference type="GO" id="GO:0071978">
    <property type="term" value="P:bacterial-type flagellum-dependent swarming motility"/>
    <property type="evidence" value="ECO:0007669"/>
    <property type="project" value="TreeGrafter"/>
</dbReference>
<proteinExistence type="inferred from homology"/>
<dbReference type="EMBL" id="DPBP01000002">
    <property type="protein sequence ID" value="HCE16264.1"/>
    <property type="molecule type" value="Genomic_DNA"/>
</dbReference>
<evidence type="ECO:0000256" key="6">
    <source>
        <dbReference type="ARBA" id="ARBA00022692"/>
    </source>
</evidence>
<keyword evidence="4 10" id="KW-1003">Cell membrane</keyword>
<dbReference type="OrthoDB" id="9799777at2"/>
<dbReference type="GO" id="GO:0006935">
    <property type="term" value="P:chemotaxis"/>
    <property type="evidence" value="ECO:0007669"/>
    <property type="project" value="UniProtKB-KW"/>
</dbReference>
<keyword evidence="6" id="KW-0812">Transmembrane</keyword>
<evidence type="ECO:0000313" key="11">
    <source>
        <dbReference type="EMBL" id="HCE16264.1"/>
    </source>
</evidence>
<keyword evidence="5 10" id="KW-0145">Chemotaxis</keyword>
<dbReference type="PANTHER" id="PTHR35091">
    <property type="entry name" value="FLAGELLAR PROTEIN FLIL"/>
    <property type="match status" value="1"/>
</dbReference>
<dbReference type="STRING" id="229919.GCA_001050195_02764"/>
<evidence type="ECO:0000256" key="10">
    <source>
        <dbReference type="RuleBase" id="RU364125"/>
    </source>
</evidence>
<comment type="function">
    <text evidence="1 10">Controls the rotational direction of flagella during chemotaxis.</text>
</comment>
<evidence type="ECO:0000256" key="7">
    <source>
        <dbReference type="ARBA" id="ARBA00022779"/>
    </source>
</evidence>
<keyword evidence="9 10" id="KW-0472">Membrane</keyword>
<dbReference type="Proteomes" id="UP000264141">
    <property type="component" value="Unassembled WGS sequence"/>
</dbReference>
<evidence type="ECO:0000256" key="2">
    <source>
        <dbReference type="ARBA" id="ARBA00004162"/>
    </source>
</evidence>
<dbReference type="RefSeq" id="WP_062195040.1">
    <property type="nucleotide sequence ID" value="NZ_DF967965.1"/>
</dbReference>
<evidence type="ECO:0000256" key="9">
    <source>
        <dbReference type="ARBA" id="ARBA00023136"/>
    </source>
</evidence>
<reference evidence="11 12" key="1">
    <citation type="journal article" date="2018" name="Nat. Biotechnol.">
        <title>A standardized bacterial taxonomy based on genome phylogeny substantially revises the tree of life.</title>
        <authorList>
            <person name="Parks D.H."/>
            <person name="Chuvochina M."/>
            <person name="Waite D.W."/>
            <person name="Rinke C."/>
            <person name="Skarshewski A."/>
            <person name="Chaumeil P.A."/>
            <person name="Hugenholtz P."/>
        </authorList>
    </citation>
    <scope>NUCLEOTIDE SEQUENCE [LARGE SCALE GENOMIC DNA]</scope>
    <source>
        <strain evidence="11">UBA8781</strain>
    </source>
</reference>
<evidence type="ECO:0000256" key="3">
    <source>
        <dbReference type="ARBA" id="ARBA00008281"/>
    </source>
</evidence>